<dbReference type="GO" id="GO:0009279">
    <property type="term" value="C:cell outer membrane"/>
    <property type="evidence" value="ECO:0007669"/>
    <property type="project" value="UniProtKB-SubCell"/>
</dbReference>
<comment type="similarity">
    <text evidence="2">Belongs to the SusD family.</text>
</comment>
<dbReference type="AlphaFoldDB" id="A0A1C7GWP7"/>
<dbReference type="EMBL" id="CP015401">
    <property type="protein sequence ID" value="ANU56669.1"/>
    <property type="molecule type" value="Genomic_DNA"/>
</dbReference>
<evidence type="ECO:0000256" key="2">
    <source>
        <dbReference type="ARBA" id="ARBA00006275"/>
    </source>
</evidence>
<dbReference type="PROSITE" id="PS51257">
    <property type="entry name" value="PROKAR_LIPOPROTEIN"/>
    <property type="match status" value="1"/>
</dbReference>
<evidence type="ECO:0000256" key="4">
    <source>
        <dbReference type="ARBA" id="ARBA00023136"/>
    </source>
</evidence>
<protein>
    <submittedName>
        <fullName evidence="8">RagB/SusD family nutrient uptake outer membrane protein</fullName>
    </submittedName>
</protein>
<evidence type="ECO:0000259" key="7">
    <source>
        <dbReference type="Pfam" id="PF14322"/>
    </source>
</evidence>
<dbReference type="Proteomes" id="UP000092631">
    <property type="component" value="Chromosome"/>
</dbReference>
<keyword evidence="9" id="KW-1185">Reference proteome</keyword>
<keyword evidence="5" id="KW-0998">Cell outer membrane</keyword>
<accession>A0A1C7GWP7</accession>
<keyword evidence="4" id="KW-0472">Membrane</keyword>
<dbReference type="Pfam" id="PF14322">
    <property type="entry name" value="SusD-like_3"/>
    <property type="match status" value="1"/>
</dbReference>
<dbReference type="InterPro" id="IPR033985">
    <property type="entry name" value="SusD-like_N"/>
</dbReference>
<dbReference type="SUPFAM" id="SSF48452">
    <property type="entry name" value="TPR-like"/>
    <property type="match status" value="1"/>
</dbReference>
<dbReference type="STRING" id="1796613.A4V03_03025"/>
<comment type="subcellular location">
    <subcellularLocation>
        <location evidence="1">Cell outer membrane</location>
    </subcellularLocation>
</comment>
<feature type="domain" description="RagB/SusD" evidence="6">
    <location>
        <begin position="382"/>
        <end position="511"/>
    </location>
</feature>
<dbReference type="Gene3D" id="1.25.40.390">
    <property type="match status" value="1"/>
</dbReference>
<dbReference type="Pfam" id="PF07980">
    <property type="entry name" value="SusD_RagB"/>
    <property type="match status" value="1"/>
</dbReference>
<organism evidence="8 9">
    <name type="scientific">Bacteroides caecimuris</name>
    <dbReference type="NCBI Taxonomy" id="1796613"/>
    <lineage>
        <taxon>Bacteria</taxon>
        <taxon>Pseudomonadati</taxon>
        <taxon>Bacteroidota</taxon>
        <taxon>Bacteroidia</taxon>
        <taxon>Bacteroidales</taxon>
        <taxon>Bacteroidaceae</taxon>
        <taxon>Bacteroides</taxon>
    </lineage>
</organism>
<reference evidence="9" key="1">
    <citation type="submission" date="2016-04" db="EMBL/GenBank/DDBJ databases">
        <title>Complete Genome Sequences of Twelve Strains of a Stable Defined Moderately Diverse Mouse Microbiota 2 (sDMDMm2).</title>
        <authorList>
            <person name="Uchimura Y."/>
            <person name="Wyss M."/>
            <person name="Brugiroux S."/>
            <person name="Limenitakis J.P."/>
            <person name="Stecher B."/>
            <person name="McCoy K.D."/>
            <person name="Macpherson A.J."/>
        </authorList>
    </citation>
    <scope>NUCLEOTIDE SEQUENCE [LARGE SCALE GENOMIC DNA]</scope>
    <source>
        <strain evidence="9">I48</strain>
    </source>
</reference>
<evidence type="ECO:0000313" key="9">
    <source>
        <dbReference type="Proteomes" id="UP000092631"/>
    </source>
</evidence>
<dbReference type="InterPro" id="IPR011990">
    <property type="entry name" value="TPR-like_helical_dom_sf"/>
</dbReference>
<dbReference type="RefSeq" id="WP_065537912.1">
    <property type="nucleotide sequence ID" value="NZ_CAPDLJ010000003.1"/>
</dbReference>
<feature type="domain" description="SusD-like N-terminal" evidence="7">
    <location>
        <begin position="58"/>
        <end position="215"/>
    </location>
</feature>
<sequence>MKLKYLIYTITLTSLTACGDFLEPKSQSQYIPKDANALQEMLIGEAYPRQQNTQFLNYLEILADDVEQNQVEGYGFTDNDKVTMEIFEVLYSWQPNMFEIQEKLGGSPVVNTWENLYEYILGANAALDYIDEVSGTEVEKNHIKAQSYALRAFYYYMLVNQYGLPYNYNKESLGVPLKLDSKMREEGNILMKRNTVEEVYRQIVTDLNEAERLFQGLSTSLQYEPNYLVSLPMVQLLKSRVALYMENWAEAKTYAEKVIKDWNFSLRDLNTIPAPEAGIKEPYYTFNTYDSPEVIWSYGTIRDLTGEYEGYIDKEDEYADGEETRKMFKAADELIKSFQEGDLRKDRYITREMQYNEWEPENSTFYDIYLPYGKYKTLSSVPASKSSDYFALSFRIAEAYLNYAEAAAMNKAEGDAITAMHTLLEKRYIAGNAPSFSGLTGEALITKIREERRKELCYEGQRWFDLRRYGMLPIQHKWEGKVYTLTKNDLSYVLPIPKEVLQRNLLLEQNSFGPQRTGVPVID</sequence>
<evidence type="ECO:0000259" key="6">
    <source>
        <dbReference type="Pfam" id="PF07980"/>
    </source>
</evidence>
<evidence type="ECO:0000256" key="5">
    <source>
        <dbReference type="ARBA" id="ARBA00023237"/>
    </source>
</evidence>
<name>A0A1C7GWP7_9BACE</name>
<dbReference type="GeneID" id="82186097"/>
<dbReference type="OrthoDB" id="630434at2"/>
<evidence type="ECO:0000256" key="1">
    <source>
        <dbReference type="ARBA" id="ARBA00004442"/>
    </source>
</evidence>
<evidence type="ECO:0000256" key="3">
    <source>
        <dbReference type="ARBA" id="ARBA00022729"/>
    </source>
</evidence>
<proteinExistence type="inferred from homology"/>
<dbReference type="KEGG" id="bcae:A4V03_03025"/>
<evidence type="ECO:0000313" key="8">
    <source>
        <dbReference type="EMBL" id="ANU56669.1"/>
    </source>
</evidence>
<gene>
    <name evidence="8" type="ORF">A4V03_03025</name>
</gene>
<dbReference type="InterPro" id="IPR012944">
    <property type="entry name" value="SusD_RagB_dom"/>
</dbReference>
<keyword evidence="3" id="KW-0732">Signal</keyword>